<dbReference type="RefSeq" id="WP_201953657.1">
    <property type="nucleotide sequence ID" value="NZ_JAERRJ010000012.1"/>
</dbReference>
<proteinExistence type="inferred from homology"/>
<dbReference type="PANTHER" id="PTHR30532:SF25">
    <property type="entry name" value="IRON(III) DICITRATE-BINDING PERIPLASMIC PROTEIN"/>
    <property type="match status" value="1"/>
</dbReference>
<evidence type="ECO:0000256" key="1">
    <source>
        <dbReference type="ARBA" id="ARBA00004196"/>
    </source>
</evidence>
<dbReference type="InterPro" id="IPR002491">
    <property type="entry name" value="ABC_transptr_periplasmic_BD"/>
</dbReference>
<keyword evidence="8" id="KW-1185">Reference proteome</keyword>
<keyword evidence="3" id="KW-0813">Transport</keyword>
<feature type="region of interest" description="Disordered" evidence="5">
    <location>
        <begin position="75"/>
        <end position="97"/>
    </location>
</feature>
<reference evidence="7 8" key="1">
    <citation type="submission" date="2021-01" db="EMBL/GenBank/DDBJ databases">
        <title>WGS of actinomycetes isolated from Thailand.</title>
        <authorList>
            <person name="Thawai C."/>
        </authorList>
    </citation>
    <scope>NUCLEOTIDE SEQUENCE [LARGE SCALE GENOMIC DNA]</scope>
    <source>
        <strain evidence="7 8">LPG 2</strain>
    </source>
</reference>
<keyword evidence="4" id="KW-0732">Signal</keyword>
<dbReference type="EMBL" id="JAERRJ010000012">
    <property type="protein sequence ID" value="MBL1078375.1"/>
    <property type="molecule type" value="Genomic_DNA"/>
</dbReference>
<gene>
    <name evidence="7" type="ORF">JK358_28615</name>
</gene>
<comment type="subcellular location">
    <subcellularLocation>
        <location evidence="1">Cell envelope</location>
    </subcellularLocation>
</comment>
<evidence type="ECO:0000256" key="5">
    <source>
        <dbReference type="SAM" id="MobiDB-lite"/>
    </source>
</evidence>
<protein>
    <submittedName>
        <fullName evidence="7">ABC transporter substrate-binding protein</fullName>
    </submittedName>
</protein>
<dbReference type="Gene3D" id="3.40.50.1980">
    <property type="entry name" value="Nitrogenase molybdenum iron protein domain"/>
    <property type="match status" value="2"/>
</dbReference>
<evidence type="ECO:0000256" key="3">
    <source>
        <dbReference type="ARBA" id="ARBA00022448"/>
    </source>
</evidence>
<dbReference type="SUPFAM" id="SSF53807">
    <property type="entry name" value="Helical backbone' metal receptor"/>
    <property type="match status" value="1"/>
</dbReference>
<comment type="similarity">
    <text evidence="2">Belongs to the bacterial solute-binding protein 8 family.</text>
</comment>
<dbReference type="PROSITE" id="PS50983">
    <property type="entry name" value="FE_B12_PBP"/>
    <property type="match status" value="1"/>
</dbReference>
<evidence type="ECO:0000313" key="7">
    <source>
        <dbReference type="EMBL" id="MBL1078375.1"/>
    </source>
</evidence>
<dbReference type="Proteomes" id="UP000602198">
    <property type="component" value="Unassembled WGS sequence"/>
</dbReference>
<dbReference type="Pfam" id="PF01497">
    <property type="entry name" value="Peripla_BP_2"/>
    <property type="match status" value="1"/>
</dbReference>
<feature type="domain" description="Fe/B12 periplasmic-binding" evidence="6">
    <location>
        <begin position="105"/>
        <end position="363"/>
    </location>
</feature>
<evidence type="ECO:0000256" key="4">
    <source>
        <dbReference type="ARBA" id="ARBA00022729"/>
    </source>
</evidence>
<comment type="caution">
    <text evidence="7">The sequence shown here is derived from an EMBL/GenBank/DDBJ whole genome shotgun (WGS) entry which is preliminary data.</text>
</comment>
<sequence>MPVRESASTRITFASTRTPARRLRTWGVVLAALPALLVTACGGGDDAESSIVKTTTNIAGAGVVGLERDTRQACALPSTADPGSGATRSITHAAGTSEVPSDPKRIVVLSTPALDAACTLGLWERVVGAATISGPTAQPSYLGFGISEIPGVGAVAAPDPAKIAELKPDVIIGSGADGNLYDQLRGIAPTVLVGSENGWQAEFTAIATALGRKNAATQALEDYRTLARDIGNQVAANLTQASVLRFDADAIQVQGGNTFAGLVLGDAGVQRPQPQRADSYDVTSLSTQADRDKVDGDIIFVMFNGPDGREYGESTLRGDDFKELGASVDKRVFAVEDTIWHGSGVTAARALLTDIRGTLNGYVTD</sequence>
<evidence type="ECO:0000256" key="2">
    <source>
        <dbReference type="ARBA" id="ARBA00008814"/>
    </source>
</evidence>
<dbReference type="PANTHER" id="PTHR30532">
    <property type="entry name" value="IRON III DICITRATE-BINDING PERIPLASMIC PROTEIN"/>
    <property type="match status" value="1"/>
</dbReference>
<evidence type="ECO:0000259" key="6">
    <source>
        <dbReference type="PROSITE" id="PS50983"/>
    </source>
</evidence>
<evidence type="ECO:0000313" key="8">
    <source>
        <dbReference type="Proteomes" id="UP000602198"/>
    </source>
</evidence>
<dbReference type="InterPro" id="IPR051313">
    <property type="entry name" value="Bact_iron-sidero_bind"/>
</dbReference>
<organism evidence="7 8">
    <name type="scientific">Nocardia acididurans</name>
    <dbReference type="NCBI Taxonomy" id="2802282"/>
    <lineage>
        <taxon>Bacteria</taxon>
        <taxon>Bacillati</taxon>
        <taxon>Actinomycetota</taxon>
        <taxon>Actinomycetes</taxon>
        <taxon>Mycobacteriales</taxon>
        <taxon>Nocardiaceae</taxon>
        <taxon>Nocardia</taxon>
    </lineage>
</organism>
<accession>A0ABS1ME84</accession>
<name>A0ABS1ME84_9NOCA</name>